<evidence type="ECO:0000313" key="2">
    <source>
        <dbReference type="EMBL" id="TDD44823.1"/>
    </source>
</evidence>
<dbReference type="AlphaFoldDB" id="A0A4R4YIY2"/>
<keyword evidence="1" id="KW-0812">Transmembrane</keyword>
<proteinExistence type="predicted"/>
<name>A0A4R4YIY2_9ACTN</name>
<accession>A0A4R4YIY2</accession>
<keyword evidence="1" id="KW-1133">Transmembrane helix</keyword>
<organism evidence="2 3">
    <name type="scientific">Nonomuraea terrae</name>
    <dbReference type="NCBI Taxonomy" id="2530383"/>
    <lineage>
        <taxon>Bacteria</taxon>
        <taxon>Bacillati</taxon>
        <taxon>Actinomycetota</taxon>
        <taxon>Actinomycetes</taxon>
        <taxon>Streptosporangiales</taxon>
        <taxon>Streptosporangiaceae</taxon>
        <taxon>Nonomuraea</taxon>
    </lineage>
</organism>
<evidence type="ECO:0000313" key="3">
    <source>
        <dbReference type="Proteomes" id="UP000295302"/>
    </source>
</evidence>
<feature type="transmembrane region" description="Helical" evidence="1">
    <location>
        <begin position="176"/>
        <end position="194"/>
    </location>
</feature>
<feature type="transmembrane region" description="Helical" evidence="1">
    <location>
        <begin position="20"/>
        <end position="40"/>
    </location>
</feature>
<evidence type="ECO:0008006" key="4">
    <source>
        <dbReference type="Google" id="ProtNLM"/>
    </source>
</evidence>
<dbReference type="OrthoDB" id="5198642at2"/>
<feature type="transmembrane region" description="Helical" evidence="1">
    <location>
        <begin position="101"/>
        <end position="122"/>
    </location>
</feature>
<gene>
    <name evidence="2" type="ORF">E1286_25885</name>
</gene>
<reference evidence="2 3" key="1">
    <citation type="submission" date="2019-03" db="EMBL/GenBank/DDBJ databases">
        <title>Draft genome sequences of novel Actinobacteria.</title>
        <authorList>
            <person name="Sahin N."/>
            <person name="Ay H."/>
            <person name="Saygin H."/>
        </authorList>
    </citation>
    <scope>NUCLEOTIDE SEQUENCE [LARGE SCALE GENOMIC DNA]</scope>
    <source>
        <strain evidence="2 3">CH32</strain>
    </source>
</reference>
<keyword evidence="3" id="KW-1185">Reference proteome</keyword>
<comment type="caution">
    <text evidence="2">The sequence shown here is derived from an EMBL/GenBank/DDBJ whole genome shotgun (WGS) entry which is preliminary data.</text>
</comment>
<evidence type="ECO:0000256" key="1">
    <source>
        <dbReference type="SAM" id="Phobius"/>
    </source>
</evidence>
<sequence>MTAIDPLREALMEGMLIRLALYTIRFAGAATAVWGIAYTINAATRAGGYVTIRVTSTLEAVSRSPLSGVNLPAGVVLNGRDLTLDVGGSTVAEQVLSRGDVLLGGLCAGVAALLLIALLNSLTQGRPFTRRNPARIAWLAALALVGGLSPLLPGAVAATVLDRVGLTGPFLPSPTLSWPPLAAAALLFAVALAFRAGAKTLDTAAPASPTDSQNSS</sequence>
<feature type="transmembrane region" description="Helical" evidence="1">
    <location>
        <begin position="134"/>
        <end position="156"/>
    </location>
</feature>
<protein>
    <recommendedName>
        <fullName evidence="4">DUF2975 domain-containing protein</fullName>
    </recommendedName>
</protein>
<dbReference type="RefSeq" id="WP_132616315.1">
    <property type="nucleotide sequence ID" value="NZ_SMKQ01000091.1"/>
</dbReference>
<dbReference type="Proteomes" id="UP000295302">
    <property type="component" value="Unassembled WGS sequence"/>
</dbReference>
<dbReference type="EMBL" id="SMKQ01000091">
    <property type="protein sequence ID" value="TDD44823.1"/>
    <property type="molecule type" value="Genomic_DNA"/>
</dbReference>
<keyword evidence="1" id="KW-0472">Membrane</keyword>